<keyword evidence="3" id="KW-1185">Reference proteome</keyword>
<dbReference type="InterPro" id="IPR040632">
    <property type="entry name" value="Sulfotransfer_4"/>
</dbReference>
<dbReference type="AlphaFoldDB" id="A0A8E2JGE9"/>
<evidence type="ECO:0000256" key="1">
    <source>
        <dbReference type="SAM" id="Phobius"/>
    </source>
</evidence>
<proteinExistence type="predicted"/>
<dbReference type="Pfam" id="PF17784">
    <property type="entry name" value="Sulfotransfer_4"/>
    <property type="match status" value="1"/>
</dbReference>
<sequence length="238" mass="25873">MSKSSGQQTTSLQVIGAGLPRTSTSSLQTALHTIGFAPCYHTITDFLPRARRHGPLWLAAMRASSKAERQKILAKIVKGYTAIVVLSVRTSPEAWLDSVSSSIAAVFGKQFAYYLACFVPELHFGFLMNNLWDAQTLAKHNIGVRTTEYYIKHNEHIRTLVPAARLLESNAADGWGPLCEFLGSEKPEGVAFPRRNDRKAARGLIASLVVYGVGIWVAVGVCAWVAVWGGRSLVGMGA</sequence>
<dbReference type="PANTHER" id="PTHR36978:SF3">
    <property type="entry name" value="P-LOOP CONTAINING NUCLEOSIDE TRIPHOSPHATE HYDROLASE PROTEIN"/>
    <property type="match status" value="1"/>
</dbReference>
<name>A0A8E2JGE9_9PEZI</name>
<evidence type="ECO:0000313" key="3">
    <source>
        <dbReference type="Proteomes" id="UP000250266"/>
    </source>
</evidence>
<dbReference type="PANTHER" id="PTHR36978">
    <property type="entry name" value="P-LOOP CONTAINING NUCLEOTIDE TRIPHOSPHATE HYDROLASE"/>
    <property type="match status" value="1"/>
</dbReference>
<feature type="transmembrane region" description="Helical" evidence="1">
    <location>
        <begin position="204"/>
        <end position="227"/>
    </location>
</feature>
<accession>A0A8E2JGE9</accession>
<dbReference type="EMBL" id="KV744916">
    <property type="protein sequence ID" value="OCK81558.1"/>
    <property type="molecule type" value="Genomic_DNA"/>
</dbReference>
<organism evidence="2 3">
    <name type="scientific">Lepidopterella palustris CBS 459.81</name>
    <dbReference type="NCBI Taxonomy" id="1314670"/>
    <lineage>
        <taxon>Eukaryota</taxon>
        <taxon>Fungi</taxon>
        <taxon>Dikarya</taxon>
        <taxon>Ascomycota</taxon>
        <taxon>Pezizomycotina</taxon>
        <taxon>Dothideomycetes</taxon>
        <taxon>Pleosporomycetidae</taxon>
        <taxon>Mytilinidiales</taxon>
        <taxon>Argynnaceae</taxon>
        <taxon>Lepidopterella</taxon>
    </lineage>
</organism>
<evidence type="ECO:0000313" key="2">
    <source>
        <dbReference type="EMBL" id="OCK81558.1"/>
    </source>
</evidence>
<dbReference type="Gene3D" id="3.40.50.300">
    <property type="entry name" value="P-loop containing nucleotide triphosphate hydrolases"/>
    <property type="match status" value="2"/>
</dbReference>
<reference evidence="2 3" key="1">
    <citation type="journal article" date="2016" name="Nat. Commun.">
        <title>Ectomycorrhizal ecology is imprinted in the genome of the dominant symbiotic fungus Cenococcum geophilum.</title>
        <authorList>
            <consortium name="DOE Joint Genome Institute"/>
            <person name="Peter M."/>
            <person name="Kohler A."/>
            <person name="Ohm R.A."/>
            <person name="Kuo A."/>
            <person name="Krutzmann J."/>
            <person name="Morin E."/>
            <person name="Arend M."/>
            <person name="Barry K.W."/>
            <person name="Binder M."/>
            <person name="Choi C."/>
            <person name="Clum A."/>
            <person name="Copeland A."/>
            <person name="Grisel N."/>
            <person name="Haridas S."/>
            <person name="Kipfer T."/>
            <person name="LaButti K."/>
            <person name="Lindquist E."/>
            <person name="Lipzen A."/>
            <person name="Maire R."/>
            <person name="Meier B."/>
            <person name="Mihaltcheva S."/>
            <person name="Molinier V."/>
            <person name="Murat C."/>
            <person name="Poggeler S."/>
            <person name="Quandt C.A."/>
            <person name="Sperisen C."/>
            <person name="Tritt A."/>
            <person name="Tisserant E."/>
            <person name="Crous P.W."/>
            <person name="Henrissat B."/>
            <person name="Nehls U."/>
            <person name="Egli S."/>
            <person name="Spatafora J.W."/>
            <person name="Grigoriev I.V."/>
            <person name="Martin F.M."/>
        </authorList>
    </citation>
    <scope>NUCLEOTIDE SEQUENCE [LARGE SCALE GENOMIC DNA]</scope>
    <source>
        <strain evidence="2 3">CBS 459.81</strain>
    </source>
</reference>
<dbReference type="Proteomes" id="UP000250266">
    <property type="component" value="Unassembled WGS sequence"/>
</dbReference>
<keyword evidence="1" id="KW-0472">Membrane</keyword>
<keyword evidence="1" id="KW-0812">Transmembrane</keyword>
<dbReference type="SUPFAM" id="SSF52540">
    <property type="entry name" value="P-loop containing nucleoside triphosphate hydrolases"/>
    <property type="match status" value="1"/>
</dbReference>
<dbReference type="OrthoDB" id="408152at2759"/>
<protein>
    <submittedName>
        <fullName evidence="2">Uncharacterized protein</fullName>
    </submittedName>
</protein>
<keyword evidence="1" id="KW-1133">Transmembrane helix</keyword>
<gene>
    <name evidence="2" type="ORF">K432DRAFT_403678</name>
</gene>
<dbReference type="InterPro" id="IPR027417">
    <property type="entry name" value="P-loop_NTPase"/>
</dbReference>